<organism evidence="3 4">
    <name type="scientific">Friedmanniomyces endolithicus</name>
    <dbReference type="NCBI Taxonomy" id="329885"/>
    <lineage>
        <taxon>Eukaryota</taxon>
        <taxon>Fungi</taxon>
        <taxon>Dikarya</taxon>
        <taxon>Ascomycota</taxon>
        <taxon>Pezizomycotina</taxon>
        <taxon>Dothideomycetes</taxon>
        <taxon>Dothideomycetidae</taxon>
        <taxon>Mycosphaerellales</taxon>
        <taxon>Teratosphaeriaceae</taxon>
        <taxon>Friedmanniomyces</taxon>
    </lineage>
</organism>
<feature type="compositionally biased region" description="Pro residues" evidence="1">
    <location>
        <begin position="394"/>
        <end position="403"/>
    </location>
</feature>
<dbReference type="CDD" id="cd07521">
    <property type="entry name" value="HAD_FCP1-like"/>
    <property type="match status" value="1"/>
</dbReference>
<dbReference type="GO" id="GO:0016791">
    <property type="term" value="F:phosphatase activity"/>
    <property type="evidence" value="ECO:0007669"/>
    <property type="project" value="InterPro"/>
</dbReference>
<dbReference type="SMART" id="SM00577">
    <property type="entry name" value="CPDc"/>
    <property type="match status" value="1"/>
</dbReference>
<keyword evidence="4" id="KW-1185">Reference proteome</keyword>
<sequence length="635" mass="67713">MSTPGGVPASGISQVPPILAQPIAPPPRTISREPSVPGDGISTQRATGSSRGQDVTGGAAGQTLGVPGVSDQQNASTGLSGATASGPAESIGRGSKRSLTGRRRDGSTGSKRSNQAAASNEKAAGPDAVGRTQATSQPSARPKKKRGLMAMLCCSSSEDTDDHDTPGGAQAPKPVLMTQSSRVQQTAPSPQQADTSVPNTSAEESNEGFNEKAVPQSQPDVEAILPANESEKPPPQLLDPTMEREKPMPAVPIEELPARDTPEFQSPETLRQPVTLTNTAIGPAHIDSSSDASALSPGTNPHVLGQAPIPILPHPREDEPIADQTPKQRAQDDDIEMQDANAHLPHVPLTAKEAATIAAGTVVAGAGAAAAVEGKRFERSGEESSQDNAALTTLPPPPGPPPTQSEQPQTETQRDYDGTVPSHQEPAPAEEGRKWLLGPLRPEFRGRKCLVLDLDETLVHSSFKVKSTNPLYVRAHIDFSQQILHQADFTIPVEIEGQYHNVYVIKRPGVDAFMKRVGELYEVVVFTASVSKYGDPLLDQLDIHNVVHHRLFRESCYNHQGNYVKDLSMMGRDLRETIIIDNSPTSYIFHPQHAVPISSWFSDAHDNELLDLIPVLEDLASSHVSDVSLVLDVAL</sequence>
<dbReference type="Gene3D" id="3.40.50.1000">
    <property type="entry name" value="HAD superfamily/HAD-like"/>
    <property type="match status" value="1"/>
</dbReference>
<accession>A0AAN6QJ89</accession>
<dbReference type="GO" id="GO:1904262">
    <property type="term" value="P:negative regulation of TORC1 signaling"/>
    <property type="evidence" value="ECO:0007669"/>
    <property type="project" value="UniProtKB-ARBA"/>
</dbReference>
<dbReference type="PANTHER" id="PTHR12210">
    <property type="entry name" value="DULLARD PROTEIN PHOSPHATASE"/>
    <property type="match status" value="1"/>
</dbReference>
<dbReference type="AlphaFoldDB" id="A0AAN6QJ89"/>
<dbReference type="InterPro" id="IPR023214">
    <property type="entry name" value="HAD_sf"/>
</dbReference>
<gene>
    <name evidence="3" type="ORF">LTR91_017597</name>
</gene>
<feature type="domain" description="FCP1 homology" evidence="2">
    <location>
        <begin position="443"/>
        <end position="619"/>
    </location>
</feature>
<proteinExistence type="predicted"/>
<dbReference type="SUPFAM" id="SSF56784">
    <property type="entry name" value="HAD-like"/>
    <property type="match status" value="1"/>
</dbReference>
<feature type="region of interest" description="Disordered" evidence="1">
    <location>
        <begin position="1"/>
        <end position="346"/>
    </location>
</feature>
<dbReference type="GO" id="GO:0009651">
    <property type="term" value="P:response to salt stress"/>
    <property type="evidence" value="ECO:0007669"/>
    <property type="project" value="UniProtKB-ARBA"/>
</dbReference>
<protein>
    <recommendedName>
        <fullName evidence="2">FCP1 homology domain-containing protein</fullName>
    </recommendedName>
</protein>
<dbReference type="PROSITE" id="PS50969">
    <property type="entry name" value="FCP1"/>
    <property type="match status" value="1"/>
</dbReference>
<dbReference type="InterPro" id="IPR036412">
    <property type="entry name" value="HAD-like_sf"/>
</dbReference>
<feature type="compositionally biased region" description="Polar residues" evidence="1">
    <location>
        <begin position="70"/>
        <end position="83"/>
    </location>
</feature>
<feature type="region of interest" description="Disordered" evidence="1">
    <location>
        <begin position="374"/>
        <end position="434"/>
    </location>
</feature>
<feature type="compositionally biased region" description="Polar residues" evidence="1">
    <location>
        <begin position="107"/>
        <end position="118"/>
    </location>
</feature>
<dbReference type="Proteomes" id="UP001175353">
    <property type="component" value="Unassembled WGS sequence"/>
</dbReference>
<name>A0AAN6QJ89_9PEZI</name>
<evidence type="ECO:0000256" key="1">
    <source>
        <dbReference type="SAM" id="MobiDB-lite"/>
    </source>
</evidence>
<reference evidence="3" key="1">
    <citation type="submission" date="2023-06" db="EMBL/GenBank/DDBJ databases">
        <title>Black Yeasts Isolated from many extreme environments.</title>
        <authorList>
            <person name="Coleine C."/>
            <person name="Stajich J.E."/>
            <person name="Selbmann L."/>
        </authorList>
    </citation>
    <scope>NUCLEOTIDE SEQUENCE</scope>
    <source>
        <strain evidence="3">CCFEE 5200</strain>
    </source>
</reference>
<evidence type="ECO:0000259" key="2">
    <source>
        <dbReference type="PROSITE" id="PS50969"/>
    </source>
</evidence>
<feature type="compositionally biased region" description="Polar residues" evidence="1">
    <location>
        <begin position="41"/>
        <end position="53"/>
    </location>
</feature>
<dbReference type="InterPro" id="IPR011948">
    <property type="entry name" value="Dullard_phosphatase"/>
</dbReference>
<dbReference type="NCBIfam" id="TIGR02251">
    <property type="entry name" value="HIF-SF_euk"/>
    <property type="match status" value="1"/>
</dbReference>
<dbReference type="InterPro" id="IPR004274">
    <property type="entry name" value="FCP1_dom"/>
</dbReference>
<dbReference type="GO" id="GO:0045944">
    <property type="term" value="P:positive regulation of transcription by RNA polymerase II"/>
    <property type="evidence" value="ECO:0007669"/>
    <property type="project" value="UniProtKB-ARBA"/>
</dbReference>
<comment type="caution">
    <text evidence="3">The sequence shown here is derived from an EMBL/GenBank/DDBJ whole genome shotgun (WGS) entry which is preliminary data.</text>
</comment>
<evidence type="ECO:0000313" key="3">
    <source>
        <dbReference type="EMBL" id="KAK0966386.1"/>
    </source>
</evidence>
<dbReference type="InterPro" id="IPR050365">
    <property type="entry name" value="TIM50"/>
</dbReference>
<dbReference type="GO" id="GO:0034198">
    <property type="term" value="P:cellular response to amino acid starvation"/>
    <property type="evidence" value="ECO:0007669"/>
    <property type="project" value="UniProtKB-ARBA"/>
</dbReference>
<feature type="compositionally biased region" description="Polar residues" evidence="1">
    <location>
        <begin position="287"/>
        <end position="299"/>
    </location>
</feature>
<feature type="compositionally biased region" description="Polar residues" evidence="1">
    <location>
        <begin position="263"/>
        <end position="280"/>
    </location>
</feature>
<evidence type="ECO:0000313" key="4">
    <source>
        <dbReference type="Proteomes" id="UP001175353"/>
    </source>
</evidence>
<feature type="compositionally biased region" description="Polar residues" evidence="1">
    <location>
        <begin position="177"/>
        <end position="203"/>
    </location>
</feature>
<dbReference type="Pfam" id="PF03031">
    <property type="entry name" value="NIF"/>
    <property type="match status" value="1"/>
</dbReference>
<dbReference type="FunFam" id="3.40.50.1000:FF:000043">
    <property type="entry name" value="General stress response phosphoprotein phosphatase Psr1/2"/>
    <property type="match status" value="1"/>
</dbReference>
<dbReference type="EMBL" id="JAUJLE010000231">
    <property type="protein sequence ID" value="KAK0966386.1"/>
    <property type="molecule type" value="Genomic_DNA"/>
</dbReference>